<accession>A0A1A6GWR7</accession>
<organism evidence="1 2">
    <name type="scientific">Neotoma lepida</name>
    <name type="common">Desert woodrat</name>
    <dbReference type="NCBI Taxonomy" id="56216"/>
    <lineage>
        <taxon>Eukaryota</taxon>
        <taxon>Metazoa</taxon>
        <taxon>Chordata</taxon>
        <taxon>Craniata</taxon>
        <taxon>Vertebrata</taxon>
        <taxon>Euteleostomi</taxon>
        <taxon>Mammalia</taxon>
        <taxon>Eutheria</taxon>
        <taxon>Euarchontoglires</taxon>
        <taxon>Glires</taxon>
        <taxon>Rodentia</taxon>
        <taxon>Myomorpha</taxon>
        <taxon>Muroidea</taxon>
        <taxon>Cricetidae</taxon>
        <taxon>Neotominae</taxon>
        <taxon>Neotoma</taxon>
    </lineage>
</organism>
<name>A0A1A6GWR7_NEOLE</name>
<keyword evidence="2" id="KW-1185">Reference proteome</keyword>
<evidence type="ECO:0000313" key="1">
    <source>
        <dbReference type="EMBL" id="OBS70778.1"/>
    </source>
</evidence>
<proteinExistence type="predicted"/>
<dbReference type="EMBL" id="LZPO01066273">
    <property type="protein sequence ID" value="OBS70778.1"/>
    <property type="molecule type" value="Genomic_DNA"/>
</dbReference>
<evidence type="ECO:0000313" key="2">
    <source>
        <dbReference type="Proteomes" id="UP000092124"/>
    </source>
</evidence>
<dbReference type="Proteomes" id="UP000092124">
    <property type="component" value="Unassembled WGS sequence"/>
</dbReference>
<reference evidence="1 2" key="1">
    <citation type="submission" date="2016-06" db="EMBL/GenBank/DDBJ databases">
        <title>The Draft Genome Sequence and Annotation of the Desert Woodrat Neotoma lepida.</title>
        <authorList>
            <person name="Campbell M."/>
            <person name="Oakeson K.F."/>
            <person name="Yandell M."/>
            <person name="Halpert J.R."/>
            <person name="Dearing D."/>
        </authorList>
    </citation>
    <scope>NUCLEOTIDE SEQUENCE [LARGE SCALE GENOMIC DNA]</scope>
    <source>
        <strain evidence="1">417</strain>
        <tissue evidence="1">Liver</tissue>
    </source>
</reference>
<gene>
    <name evidence="1" type="ORF">A6R68_00693</name>
</gene>
<sequence length="247" mass="27679">MIQLASQSTENSLCAMRCTMHRGYEDGQGKLLETSTGVKHFSNNGRHKEANHTSSFTAGDIKEISKGSYGVYGAEVQLLQLTLIETQSNVPQGDNVVVFPEMPSMPHQVVPLVFQNAFHDGTELLGISVPQVLQQLLGLVQILLQVGFHDCLDVGDSVSEDRRLDRMSKLREVLHKLAFSTMPKLKPAFPARFACFTSGSYGAFLRPMLHRMQEESEKFLFNSSFLKKKERRKRKAILLRTCPAHAE</sequence>
<protein>
    <submittedName>
        <fullName evidence="1">Uncharacterized protein</fullName>
    </submittedName>
</protein>
<comment type="caution">
    <text evidence="1">The sequence shown here is derived from an EMBL/GenBank/DDBJ whole genome shotgun (WGS) entry which is preliminary data.</text>
</comment>
<dbReference type="AlphaFoldDB" id="A0A1A6GWR7"/>
<feature type="non-terminal residue" evidence="1">
    <location>
        <position position="247"/>
    </location>
</feature>